<keyword evidence="3" id="KW-0812">Transmembrane</keyword>
<feature type="region of interest" description="Disordered" evidence="2">
    <location>
        <begin position="31"/>
        <end position="68"/>
    </location>
</feature>
<protein>
    <recommendedName>
        <fullName evidence="6">Uroporphyrin-3 C-methyltransferase</fullName>
    </recommendedName>
</protein>
<evidence type="ECO:0000256" key="1">
    <source>
        <dbReference type="SAM" id="Coils"/>
    </source>
</evidence>
<dbReference type="Proteomes" id="UP001222275">
    <property type="component" value="Chromosome"/>
</dbReference>
<gene>
    <name evidence="4" type="ORF">NR989_00700</name>
</gene>
<evidence type="ECO:0008006" key="6">
    <source>
        <dbReference type="Google" id="ProtNLM"/>
    </source>
</evidence>
<name>A0ABY8CDE7_9GAMM</name>
<dbReference type="RefSeq" id="WP_275595053.1">
    <property type="nucleotide sequence ID" value="NZ_CP102381.1"/>
</dbReference>
<accession>A0ABY8CDE7</accession>
<feature type="coiled-coil region" evidence="1">
    <location>
        <begin position="117"/>
        <end position="144"/>
    </location>
</feature>
<keyword evidence="5" id="KW-1185">Reference proteome</keyword>
<keyword evidence="3" id="KW-0472">Membrane</keyword>
<evidence type="ECO:0000313" key="4">
    <source>
        <dbReference type="EMBL" id="WEJ62797.1"/>
    </source>
</evidence>
<keyword evidence="1" id="KW-0175">Coiled coil</keyword>
<keyword evidence="3" id="KW-1133">Transmembrane helix</keyword>
<reference evidence="4 5" key="1">
    <citation type="submission" date="2022-06" db="EMBL/GenBank/DDBJ databases">
        <title>Thiomicrohabdus sp. nov, an obligately chemolithoautotrophic, sulfur-oxidizing bacterium isolated from beach of Guanyin Mountain. Amoy.</title>
        <authorList>
            <person name="Zhu H."/>
        </authorList>
    </citation>
    <scope>NUCLEOTIDE SEQUENCE [LARGE SCALE GENOMIC DNA]</scope>
    <source>
        <strain evidence="4 5">XGS-01</strain>
    </source>
</reference>
<evidence type="ECO:0000256" key="3">
    <source>
        <dbReference type="SAM" id="Phobius"/>
    </source>
</evidence>
<proteinExistence type="predicted"/>
<evidence type="ECO:0000313" key="5">
    <source>
        <dbReference type="Proteomes" id="UP001222275"/>
    </source>
</evidence>
<sequence>MSKRIKPNAEHRIVDGEVITASIDEKIQRGREYSKEKANQSQAEIEISRDDVNDLGDDIDPQASISEGLDLSNQPEEKEDGFMIRYKSYILWTLLFIIVILVLFITRPNTDWQVERINDLQSEVSQLRQENNALESRVQEQEESLVERIDTQVNQALSRAENKPIVTQADLSAIQEQTQQQLTQLQEKLAGLTGQAGQQVEQALTQLNQMAQNAQQDLKPTEKQLNALKELEQKLQSQLNGLGDKLTELFDFKAEQQVLTKQPPVLKLDMPLDSLQIQQWIVEINTQWILNGRSAETQQQLLALEQAASLSDFVYTTQLARLIGQDLGYLKQLEDDGLRSPLPDTRSLKKVINQLTVKNMARSAPQSGINSTDASGSTSALDGLLEKFSQMITVKKRPEDEASSAVDSLLINDVLLQRLSLLVDRLDWGLQTRSEDTVNLAVADIKEFIQRHYANEFSEFNLLLAPFESVEFPRKHSLAIMKLDEAVRE</sequence>
<feature type="coiled-coil region" evidence="1">
    <location>
        <begin position="168"/>
        <end position="245"/>
    </location>
</feature>
<evidence type="ECO:0000256" key="2">
    <source>
        <dbReference type="SAM" id="MobiDB-lite"/>
    </source>
</evidence>
<feature type="transmembrane region" description="Helical" evidence="3">
    <location>
        <begin position="89"/>
        <end position="106"/>
    </location>
</feature>
<organism evidence="4 5">
    <name type="scientific">Thiomicrorhabdus lithotrophica</name>
    <dbReference type="NCBI Taxonomy" id="2949997"/>
    <lineage>
        <taxon>Bacteria</taxon>
        <taxon>Pseudomonadati</taxon>
        <taxon>Pseudomonadota</taxon>
        <taxon>Gammaproteobacteria</taxon>
        <taxon>Thiotrichales</taxon>
        <taxon>Piscirickettsiaceae</taxon>
        <taxon>Thiomicrorhabdus</taxon>
    </lineage>
</organism>
<dbReference type="EMBL" id="CP102381">
    <property type="protein sequence ID" value="WEJ62797.1"/>
    <property type="molecule type" value="Genomic_DNA"/>
</dbReference>